<comment type="pathway">
    <text evidence="3 15">Pyrimidine metabolism; CTP biosynthesis via salvage pathway; CTP from cytidine: step 1/3.</text>
</comment>
<keyword evidence="20" id="KW-1185">Reference proteome</keyword>
<evidence type="ECO:0000256" key="16">
    <source>
        <dbReference type="SAM" id="MobiDB-lite"/>
    </source>
</evidence>
<dbReference type="PRINTS" id="PR00988">
    <property type="entry name" value="URIDINKINASE"/>
</dbReference>
<comment type="pathway">
    <text evidence="2 15">Pyrimidine metabolism; UMP biosynthesis via salvage pathway; UMP from uridine: step 1/1.</text>
</comment>
<dbReference type="GO" id="GO:0008655">
    <property type="term" value="P:pyrimidine-containing compound salvage"/>
    <property type="evidence" value="ECO:0007669"/>
    <property type="project" value="UniProtKB-ARBA"/>
</dbReference>
<dbReference type="EMBL" id="PKMF04000087">
    <property type="protein sequence ID" value="KAK7851440.1"/>
    <property type="molecule type" value="Genomic_DNA"/>
</dbReference>
<evidence type="ECO:0000256" key="5">
    <source>
        <dbReference type="ARBA" id="ARBA00008173"/>
    </source>
</evidence>
<proteinExistence type="inferred from homology"/>
<evidence type="ECO:0000256" key="3">
    <source>
        <dbReference type="ARBA" id="ARBA00004784"/>
    </source>
</evidence>
<evidence type="ECO:0000256" key="7">
    <source>
        <dbReference type="ARBA" id="ARBA00010723"/>
    </source>
</evidence>
<keyword evidence="10 15" id="KW-0808">Transferase</keyword>
<comment type="similarity">
    <text evidence="5">In the N-terminal section; belongs to the uridine kinase family.</text>
</comment>
<feature type="domain" description="Phosphoribosyltransferase" evidence="18">
    <location>
        <begin position="344"/>
        <end position="473"/>
    </location>
</feature>
<dbReference type="NCBIfam" id="NF004018">
    <property type="entry name" value="PRK05480.1"/>
    <property type="match status" value="1"/>
</dbReference>
<evidence type="ECO:0000256" key="9">
    <source>
        <dbReference type="ARBA" id="ARBA00022676"/>
    </source>
</evidence>
<feature type="domain" description="Phosphoribulokinase/uridine kinase" evidence="17">
    <location>
        <begin position="82"/>
        <end position="264"/>
    </location>
</feature>
<dbReference type="PANTHER" id="PTHR10285">
    <property type="entry name" value="URIDINE KINASE"/>
    <property type="match status" value="1"/>
</dbReference>
<sequence length="476" mass="53484">MEETTASPQTNDNNNNNNIAMEYEIVTIASSSGPHLSGLRSDGLILGPTTTTTTSPPSSDRGSCSSPGSPGDPINPPKQPFVIGVSGGTASGKTTVCDMMIQQLHDHRVVLVNQDSFYRGLTEEESKHVHEYNFDHPDAFDTEQLLECIGKLKSGQPVQVPIYDFKNHQRFSDRFRQVNASDVIILEGILVFHDQRVRNLMNMKIFVDADADVRLARRIKRDTVDRGRDVHSYSKFVKPAFDGFILPSKKYADVIIPRGGDNHVAIDLIVQHIRTKLGQHNLCKIYPNLNVIQSTFQIRGMHTLIRDKEITKHDFVFYSDRLIRSGTWSWLLAFYREASNHSYSGESMENALRACCKGIKIGKILIHRTGDNKKQLIYEKLPKDISERHVLLMDPVLATGNSASQAIELLTRKGVPESRIIFLNLISAPEGIHRVCKQFPFLKIVTSEIDAGLNDQFRVIPGMGEFGDRYFGTDDF</sequence>
<dbReference type="Pfam" id="PF14681">
    <property type="entry name" value="UPRTase"/>
    <property type="match status" value="1"/>
</dbReference>
<feature type="region of interest" description="Disordered" evidence="16">
    <location>
        <begin position="39"/>
        <end position="87"/>
    </location>
</feature>
<comment type="caution">
    <text evidence="19">The sequence shown here is derived from an EMBL/GenBank/DDBJ whole genome shotgun (WGS) entry which is preliminary data.</text>
</comment>
<evidence type="ECO:0000256" key="2">
    <source>
        <dbReference type="ARBA" id="ARBA00004690"/>
    </source>
</evidence>
<name>A0AAW0LJT5_QUESU</name>
<organism evidence="19 20">
    <name type="scientific">Quercus suber</name>
    <name type="common">Cork oak</name>
    <dbReference type="NCBI Taxonomy" id="58331"/>
    <lineage>
        <taxon>Eukaryota</taxon>
        <taxon>Viridiplantae</taxon>
        <taxon>Streptophyta</taxon>
        <taxon>Embryophyta</taxon>
        <taxon>Tracheophyta</taxon>
        <taxon>Spermatophyta</taxon>
        <taxon>Magnoliopsida</taxon>
        <taxon>eudicotyledons</taxon>
        <taxon>Gunneridae</taxon>
        <taxon>Pentapetalae</taxon>
        <taxon>rosids</taxon>
        <taxon>fabids</taxon>
        <taxon>Fagales</taxon>
        <taxon>Fagaceae</taxon>
        <taxon>Quercus</taxon>
    </lineage>
</organism>
<comment type="similarity">
    <text evidence="7">In the C-terminal section; belongs to the UPRTase family.</text>
</comment>
<dbReference type="SUPFAM" id="SSF52540">
    <property type="entry name" value="P-loop containing nucleoside triphosphate hydrolases"/>
    <property type="match status" value="1"/>
</dbReference>
<dbReference type="CDD" id="cd06223">
    <property type="entry name" value="PRTases_typeI"/>
    <property type="match status" value="1"/>
</dbReference>
<gene>
    <name evidence="19" type="primary">UKL1_0</name>
    <name evidence="19" type="ORF">CFP56_041900</name>
</gene>
<comment type="similarity">
    <text evidence="6">Belongs to the UPRTase family.</text>
</comment>
<keyword evidence="12 15" id="KW-0418">Kinase</keyword>
<keyword evidence="8" id="KW-0021">Allosteric enzyme</keyword>
<dbReference type="GO" id="GO:0016757">
    <property type="term" value="F:glycosyltransferase activity"/>
    <property type="evidence" value="ECO:0007669"/>
    <property type="project" value="UniProtKB-KW"/>
</dbReference>
<protein>
    <recommendedName>
        <fullName evidence="15">Uridine kinase</fullName>
        <ecNumber evidence="15">2.7.1.48</ecNumber>
    </recommendedName>
</protein>
<dbReference type="AlphaFoldDB" id="A0AAW0LJT5"/>
<comment type="cofactor">
    <cofactor evidence="1">
        <name>Mg(2+)</name>
        <dbReference type="ChEBI" id="CHEBI:18420"/>
    </cofactor>
</comment>
<evidence type="ECO:0000313" key="20">
    <source>
        <dbReference type="Proteomes" id="UP000237347"/>
    </source>
</evidence>
<dbReference type="GO" id="GO:0004849">
    <property type="term" value="F:uridine kinase activity"/>
    <property type="evidence" value="ECO:0007669"/>
    <property type="project" value="UniProtKB-EC"/>
</dbReference>
<evidence type="ECO:0000256" key="8">
    <source>
        <dbReference type="ARBA" id="ARBA00022533"/>
    </source>
</evidence>
<keyword evidence="14" id="KW-0511">Multifunctional enzyme</keyword>
<comment type="similarity">
    <text evidence="15">Belongs to the uridine kinase family.</text>
</comment>
<dbReference type="SUPFAM" id="SSF53271">
    <property type="entry name" value="PRTase-like"/>
    <property type="match status" value="1"/>
</dbReference>
<comment type="pathway">
    <text evidence="4">Pyrimidine metabolism; UMP biosynthesis via salvage pathway; UMP from uracil: step 1/1.</text>
</comment>
<dbReference type="FunFam" id="3.40.50.300:FF:000339">
    <property type="entry name" value="Uridine kinase"/>
    <property type="match status" value="1"/>
</dbReference>
<evidence type="ECO:0000259" key="17">
    <source>
        <dbReference type="Pfam" id="PF00485"/>
    </source>
</evidence>
<dbReference type="NCBIfam" id="TIGR00235">
    <property type="entry name" value="udk"/>
    <property type="match status" value="1"/>
</dbReference>
<comment type="catalytic activity">
    <reaction evidence="15">
        <text>uridine + ATP = UMP + ADP + H(+)</text>
        <dbReference type="Rhea" id="RHEA:16825"/>
        <dbReference type="ChEBI" id="CHEBI:15378"/>
        <dbReference type="ChEBI" id="CHEBI:16704"/>
        <dbReference type="ChEBI" id="CHEBI:30616"/>
        <dbReference type="ChEBI" id="CHEBI:57865"/>
        <dbReference type="ChEBI" id="CHEBI:456216"/>
        <dbReference type="EC" id="2.7.1.48"/>
    </reaction>
</comment>
<dbReference type="InterPro" id="IPR000836">
    <property type="entry name" value="PRTase_dom"/>
</dbReference>
<dbReference type="CDD" id="cd02023">
    <property type="entry name" value="UMPK"/>
    <property type="match status" value="1"/>
</dbReference>
<evidence type="ECO:0000256" key="15">
    <source>
        <dbReference type="RuleBase" id="RU003825"/>
    </source>
</evidence>
<evidence type="ECO:0000256" key="11">
    <source>
        <dbReference type="ARBA" id="ARBA00022741"/>
    </source>
</evidence>
<comment type="catalytic activity">
    <reaction evidence="15">
        <text>cytidine + ATP = CMP + ADP + H(+)</text>
        <dbReference type="Rhea" id="RHEA:24674"/>
        <dbReference type="ChEBI" id="CHEBI:15378"/>
        <dbReference type="ChEBI" id="CHEBI:17562"/>
        <dbReference type="ChEBI" id="CHEBI:30616"/>
        <dbReference type="ChEBI" id="CHEBI:60377"/>
        <dbReference type="ChEBI" id="CHEBI:456216"/>
        <dbReference type="EC" id="2.7.1.48"/>
    </reaction>
</comment>
<dbReference type="GO" id="GO:0005524">
    <property type="term" value="F:ATP binding"/>
    <property type="evidence" value="ECO:0007669"/>
    <property type="project" value="UniProtKB-KW"/>
</dbReference>
<evidence type="ECO:0000256" key="13">
    <source>
        <dbReference type="ARBA" id="ARBA00023134"/>
    </source>
</evidence>
<dbReference type="EC" id="2.7.1.48" evidence="15"/>
<evidence type="ECO:0000256" key="12">
    <source>
        <dbReference type="ARBA" id="ARBA00022777"/>
    </source>
</evidence>
<evidence type="ECO:0000256" key="1">
    <source>
        <dbReference type="ARBA" id="ARBA00001946"/>
    </source>
</evidence>
<evidence type="ECO:0000256" key="6">
    <source>
        <dbReference type="ARBA" id="ARBA00009516"/>
    </source>
</evidence>
<feature type="compositionally biased region" description="Low complexity" evidence="16">
    <location>
        <begin position="48"/>
        <end position="72"/>
    </location>
</feature>
<dbReference type="GO" id="GO:0005525">
    <property type="term" value="F:GTP binding"/>
    <property type="evidence" value="ECO:0007669"/>
    <property type="project" value="UniProtKB-KW"/>
</dbReference>
<keyword evidence="11 15" id="KW-0547">Nucleotide-binding</keyword>
<dbReference type="InterPro" id="IPR029057">
    <property type="entry name" value="PRTase-like"/>
</dbReference>
<dbReference type="Gene3D" id="3.40.50.300">
    <property type="entry name" value="P-loop containing nucleotide triphosphate hydrolases"/>
    <property type="match status" value="1"/>
</dbReference>
<evidence type="ECO:0000259" key="18">
    <source>
        <dbReference type="Pfam" id="PF14681"/>
    </source>
</evidence>
<reference evidence="19 20" key="1">
    <citation type="journal article" date="2018" name="Sci. Data">
        <title>The draft genome sequence of cork oak.</title>
        <authorList>
            <person name="Ramos A.M."/>
            <person name="Usie A."/>
            <person name="Barbosa P."/>
            <person name="Barros P.M."/>
            <person name="Capote T."/>
            <person name="Chaves I."/>
            <person name="Simoes F."/>
            <person name="Abreu I."/>
            <person name="Carrasquinho I."/>
            <person name="Faro C."/>
            <person name="Guimaraes J.B."/>
            <person name="Mendonca D."/>
            <person name="Nobrega F."/>
            <person name="Rodrigues L."/>
            <person name="Saibo N.J.M."/>
            <person name="Varela M.C."/>
            <person name="Egas C."/>
            <person name="Matos J."/>
            <person name="Miguel C.M."/>
            <person name="Oliveira M.M."/>
            <person name="Ricardo C.P."/>
            <person name="Goncalves S."/>
        </authorList>
    </citation>
    <scope>NUCLEOTIDE SEQUENCE [LARGE SCALE GENOMIC DNA]</scope>
    <source>
        <strain evidence="20">cv. HL8</strain>
    </source>
</reference>
<dbReference type="FunFam" id="3.40.50.2020:FF:000023">
    <property type="entry name" value="Probable uracil phosphoribosyltransferase"/>
    <property type="match status" value="1"/>
</dbReference>
<keyword evidence="15" id="KW-0067">ATP-binding</keyword>
<evidence type="ECO:0000256" key="14">
    <source>
        <dbReference type="ARBA" id="ARBA00023268"/>
    </source>
</evidence>
<dbReference type="InterPro" id="IPR027417">
    <property type="entry name" value="P-loop_NTPase"/>
</dbReference>
<evidence type="ECO:0000313" key="19">
    <source>
        <dbReference type="EMBL" id="KAK7851440.1"/>
    </source>
</evidence>
<keyword evidence="13" id="KW-0342">GTP-binding</keyword>
<evidence type="ECO:0000256" key="10">
    <source>
        <dbReference type="ARBA" id="ARBA00022679"/>
    </source>
</evidence>
<dbReference type="Gene3D" id="3.40.50.2020">
    <property type="match status" value="2"/>
</dbReference>
<dbReference type="Proteomes" id="UP000237347">
    <property type="component" value="Unassembled WGS sequence"/>
</dbReference>
<accession>A0AAW0LJT5</accession>
<evidence type="ECO:0000256" key="4">
    <source>
        <dbReference type="ARBA" id="ARBA00005180"/>
    </source>
</evidence>
<dbReference type="Pfam" id="PF00485">
    <property type="entry name" value="PRK"/>
    <property type="match status" value="1"/>
</dbReference>
<keyword evidence="9" id="KW-0328">Glycosyltransferase</keyword>
<dbReference type="InterPro" id="IPR000764">
    <property type="entry name" value="Uridine_kinase-like"/>
</dbReference>
<dbReference type="InterPro" id="IPR006083">
    <property type="entry name" value="PRK/URK"/>
</dbReference>